<keyword evidence="7" id="KW-0449">Lipoprotein</keyword>
<organism evidence="10 11">
    <name type="scientific">Aquibacillus albus</name>
    <dbReference type="NCBI Taxonomy" id="1168171"/>
    <lineage>
        <taxon>Bacteria</taxon>
        <taxon>Bacillati</taxon>
        <taxon>Bacillota</taxon>
        <taxon>Bacilli</taxon>
        <taxon>Bacillales</taxon>
        <taxon>Bacillaceae</taxon>
        <taxon>Aquibacillus</taxon>
    </lineage>
</organism>
<gene>
    <name evidence="10" type="ORF">JOC48_000941</name>
</gene>
<evidence type="ECO:0000256" key="5">
    <source>
        <dbReference type="ARBA" id="ARBA00023136"/>
    </source>
</evidence>
<dbReference type="InterPro" id="IPR038501">
    <property type="entry name" value="Spore_GerAC_C_sf"/>
</dbReference>
<accession>A0ABS2MX33</accession>
<keyword evidence="11" id="KW-1185">Reference proteome</keyword>
<reference evidence="10 11" key="1">
    <citation type="submission" date="2021-01" db="EMBL/GenBank/DDBJ databases">
        <title>Genomic Encyclopedia of Type Strains, Phase IV (KMG-IV): sequencing the most valuable type-strain genomes for metagenomic binning, comparative biology and taxonomic classification.</title>
        <authorList>
            <person name="Goeker M."/>
        </authorList>
    </citation>
    <scope>NUCLEOTIDE SEQUENCE [LARGE SCALE GENOMIC DNA]</scope>
    <source>
        <strain evidence="10 11">DSM 23711</strain>
    </source>
</reference>
<evidence type="ECO:0000256" key="4">
    <source>
        <dbReference type="ARBA" id="ARBA00022729"/>
    </source>
</evidence>
<keyword evidence="4" id="KW-0732">Signal</keyword>
<evidence type="ECO:0000313" key="10">
    <source>
        <dbReference type="EMBL" id="MBM7570463.1"/>
    </source>
</evidence>
<comment type="caution">
    <text evidence="10">The sequence shown here is derived from an EMBL/GenBank/DDBJ whole genome shotgun (WGS) entry which is preliminary data.</text>
</comment>
<evidence type="ECO:0000259" key="8">
    <source>
        <dbReference type="Pfam" id="PF05504"/>
    </source>
</evidence>
<dbReference type="Pfam" id="PF05504">
    <property type="entry name" value="Spore_GerAC"/>
    <property type="match status" value="1"/>
</dbReference>
<keyword evidence="3" id="KW-0309">Germination</keyword>
<comment type="subcellular location">
    <subcellularLocation>
        <location evidence="1">Membrane</location>
        <topology evidence="1">Lipid-anchor</topology>
    </subcellularLocation>
</comment>
<evidence type="ECO:0000256" key="7">
    <source>
        <dbReference type="ARBA" id="ARBA00023288"/>
    </source>
</evidence>
<evidence type="ECO:0000256" key="1">
    <source>
        <dbReference type="ARBA" id="ARBA00004635"/>
    </source>
</evidence>
<dbReference type="InterPro" id="IPR057336">
    <property type="entry name" value="GerAC_N"/>
</dbReference>
<protein>
    <submittedName>
        <fullName evidence="10">Spore germination protein KC</fullName>
    </submittedName>
</protein>
<dbReference type="Gene3D" id="6.20.190.10">
    <property type="entry name" value="Nutrient germinant receptor protein C, domain 1"/>
    <property type="match status" value="1"/>
</dbReference>
<dbReference type="PANTHER" id="PTHR35789:SF1">
    <property type="entry name" value="SPORE GERMINATION PROTEIN B3"/>
    <property type="match status" value="1"/>
</dbReference>
<name>A0ABS2MX33_9BACI</name>
<evidence type="ECO:0000313" key="11">
    <source>
        <dbReference type="Proteomes" id="UP001296943"/>
    </source>
</evidence>
<dbReference type="PANTHER" id="PTHR35789">
    <property type="entry name" value="SPORE GERMINATION PROTEIN B3"/>
    <property type="match status" value="1"/>
</dbReference>
<dbReference type="EMBL" id="JAFBDR010000003">
    <property type="protein sequence ID" value="MBM7570463.1"/>
    <property type="molecule type" value="Genomic_DNA"/>
</dbReference>
<proteinExistence type="inferred from homology"/>
<evidence type="ECO:0000259" key="9">
    <source>
        <dbReference type="Pfam" id="PF25198"/>
    </source>
</evidence>
<dbReference type="Gene3D" id="3.30.300.210">
    <property type="entry name" value="Nutrient germinant receptor protein C, domain 3"/>
    <property type="match status" value="1"/>
</dbReference>
<dbReference type="Proteomes" id="UP001296943">
    <property type="component" value="Unassembled WGS sequence"/>
</dbReference>
<dbReference type="PROSITE" id="PS51257">
    <property type="entry name" value="PROKAR_LIPOPROTEIN"/>
    <property type="match status" value="1"/>
</dbReference>
<dbReference type="InterPro" id="IPR046953">
    <property type="entry name" value="Spore_GerAC-like_C"/>
</dbReference>
<evidence type="ECO:0000256" key="2">
    <source>
        <dbReference type="ARBA" id="ARBA00007886"/>
    </source>
</evidence>
<keyword evidence="5" id="KW-0472">Membrane</keyword>
<feature type="domain" description="Spore germination GerAC-like C-terminal" evidence="8">
    <location>
        <begin position="208"/>
        <end position="382"/>
    </location>
</feature>
<evidence type="ECO:0000256" key="6">
    <source>
        <dbReference type="ARBA" id="ARBA00023139"/>
    </source>
</evidence>
<comment type="similarity">
    <text evidence="2">Belongs to the GerABKC lipoprotein family.</text>
</comment>
<sequence>MKVWIIVLSLILLTGCWDRRELTEVGIVAAMAIDMDPETGEYILTSQYLRPAAESTQTPTPDRPYLMVSTTGKTISEVMRKANETIDRKSFFAHNKVIVISEEIAKEGLIPVIDAFQRGKEVRGYVWLTIAKGSSSKSIIETKANNISRIPADFVHALIENAEHNAAFTDVLNYYKKVLGAGIDPVAGVLTRIVNNEEKAPPELVKLSGGAVFKEDKLVGFLNQTETRGYNWVTAEGEFGNRGALILPSLLEEDKYVTILMQELHAEIKPQIDNGDQPTFTIQVDQKARVTGQEATGEFKSRKEVTDYLKKIEKEAEKEIEKEIKMVVDKAQQDLESDIFGFGRALNKKYPKEWDKYKENWSDKFVEVEYTLNVNVDLVGSGLIQGPFKPQE</sequence>
<dbReference type="InterPro" id="IPR008844">
    <property type="entry name" value="Spore_GerAC-like"/>
</dbReference>
<dbReference type="Pfam" id="PF25198">
    <property type="entry name" value="Spore_GerAC_N"/>
    <property type="match status" value="1"/>
</dbReference>
<dbReference type="RefSeq" id="WP_204497873.1">
    <property type="nucleotide sequence ID" value="NZ_JAFBDR010000003.1"/>
</dbReference>
<evidence type="ECO:0000256" key="3">
    <source>
        <dbReference type="ARBA" id="ARBA00022544"/>
    </source>
</evidence>
<dbReference type="NCBIfam" id="TIGR02887">
    <property type="entry name" value="spore_ger_x_C"/>
    <property type="match status" value="1"/>
</dbReference>
<feature type="domain" description="Spore germination protein N-terminal" evidence="9">
    <location>
        <begin position="18"/>
        <end position="191"/>
    </location>
</feature>
<keyword evidence="6" id="KW-0564">Palmitate</keyword>